<feature type="compositionally biased region" description="Basic residues" evidence="1">
    <location>
        <begin position="326"/>
        <end position="338"/>
    </location>
</feature>
<proteinExistence type="predicted"/>
<name>A0ABR1J9V5_9AGAR</name>
<evidence type="ECO:0000313" key="2">
    <source>
        <dbReference type="EMBL" id="KAK7455218.1"/>
    </source>
</evidence>
<organism evidence="2 3">
    <name type="scientific">Marasmiellus scandens</name>
    <dbReference type="NCBI Taxonomy" id="2682957"/>
    <lineage>
        <taxon>Eukaryota</taxon>
        <taxon>Fungi</taxon>
        <taxon>Dikarya</taxon>
        <taxon>Basidiomycota</taxon>
        <taxon>Agaricomycotina</taxon>
        <taxon>Agaricomycetes</taxon>
        <taxon>Agaricomycetidae</taxon>
        <taxon>Agaricales</taxon>
        <taxon>Marasmiineae</taxon>
        <taxon>Omphalotaceae</taxon>
        <taxon>Marasmiellus</taxon>
    </lineage>
</organism>
<comment type="caution">
    <text evidence="2">The sequence shown here is derived from an EMBL/GenBank/DDBJ whole genome shotgun (WGS) entry which is preliminary data.</text>
</comment>
<evidence type="ECO:0000256" key="1">
    <source>
        <dbReference type="SAM" id="MobiDB-lite"/>
    </source>
</evidence>
<dbReference type="Proteomes" id="UP001498398">
    <property type="component" value="Unassembled WGS sequence"/>
</dbReference>
<reference evidence="2 3" key="1">
    <citation type="submission" date="2024-01" db="EMBL/GenBank/DDBJ databases">
        <title>A draft genome for the cacao thread blight pathogen Marasmiellus scandens.</title>
        <authorList>
            <person name="Baruah I.K."/>
            <person name="Leung J."/>
            <person name="Bukari Y."/>
            <person name="Amoako-Attah I."/>
            <person name="Meinhardt L.W."/>
            <person name="Bailey B.A."/>
            <person name="Cohen S.P."/>
        </authorList>
    </citation>
    <scope>NUCLEOTIDE SEQUENCE [LARGE SCALE GENOMIC DNA]</scope>
    <source>
        <strain evidence="2 3">GH-19</strain>
    </source>
</reference>
<evidence type="ECO:0000313" key="3">
    <source>
        <dbReference type="Proteomes" id="UP001498398"/>
    </source>
</evidence>
<sequence length="354" mass="40570">MNPTFYPNPYPYVPVRQYPHHPAVQPAPRVYAYAHPNVAHPTQQPRVQVAANPNVPTRPTLPCPPDIPLPPNLRRRQPGEHRVSPLVSKSRKRDEGFVAMSQSSNQRHHPHHPQAQTRGYPKQASALAYAHAHAHTQDQQHGHSSHHNNRRNDQYGIYYDPRSNASKREPESSNSSSETKTPKPRQECQYQIYQDSPIDNGPGPSSQTRNRHYVPITTTTEETTPSVKHKNLTYQIYRDLPTRDSNEVPKVIYDPSAVKNYQPGYSGLPYYGYEQQHDVEPVPTHHDQVNNGSDEHQYASLKESVRQWAPQETVDPHVYEGDRGRSRAKGSRKRSKSRVKAEKTRPRSRYVLEL</sequence>
<gene>
    <name evidence="2" type="ORF">VKT23_011092</name>
</gene>
<protein>
    <submittedName>
        <fullName evidence="2">Uncharacterized protein</fullName>
    </submittedName>
</protein>
<feature type="compositionally biased region" description="Basic and acidic residues" evidence="1">
    <location>
        <begin position="339"/>
        <end position="354"/>
    </location>
</feature>
<feature type="compositionally biased region" description="Basic and acidic residues" evidence="1">
    <location>
        <begin position="314"/>
        <end position="325"/>
    </location>
</feature>
<feature type="compositionally biased region" description="Pro residues" evidence="1">
    <location>
        <begin position="59"/>
        <end position="71"/>
    </location>
</feature>
<accession>A0ABR1J9V5</accession>
<feature type="region of interest" description="Disordered" evidence="1">
    <location>
        <begin position="52"/>
        <end position="186"/>
    </location>
</feature>
<keyword evidence="3" id="KW-1185">Reference proteome</keyword>
<feature type="region of interest" description="Disordered" evidence="1">
    <location>
        <begin position="303"/>
        <end position="354"/>
    </location>
</feature>
<dbReference type="EMBL" id="JBANRG010000023">
    <property type="protein sequence ID" value="KAK7455218.1"/>
    <property type="molecule type" value="Genomic_DNA"/>
</dbReference>